<dbReference type="InterPro" id="IPR036390">
    <property type="entry name" value="WH_DNA-bd_sf"/>
</dbReference>
<dbReference type="Gene3D" id="1.10.10.10">
    <property type="entry name" value="Winged helix-like DNA-binding domain superfamily/Winged helix DNA-binding domain"/>
    <property type="match status" value="1"/>
</dbReference>
<dbReference type="SMART" id="SM00345">
    <property type="entry name" value="HTH_GNTR"/>
    <property type="match status" value="1"/>
</dbReference>
<accession>A0ABS7QR09</accession>
<evidence type="ECO:0000313" key="6">
    <source>
        <dbReference type="EMBL" id="MBY8885378.1"/>
    </source>
</evidence>
<reference evidence="6 7" key="1">
    <citation type="submission" date="2021-08" db="EMBL/GenBank/DDBJ databases">
        <title>Streptomyces sp. PTM05 isolated from lichen.</title>
        <authorList>
            <person name="Somphong A."/>
            <person name="Phongsopitanun W."/>
            <person name="Tanasupawat S."/>
        </authorList>
    </citation>
    <scope>NUCLEOTIDE SEQUENCE [LARGE SCALE GENOMIC DNA]</scope>
    <source>
        <strain evidence="6 7">Ptm05</strain>
    </source>
</reference>
<dbReference type="InterPro" id="IPR000524">
    <property type="entry name" value="Tscrpt_reg_HTH_GntR"/>
</dbReference>
<dbReference type="Pfam" id="PF07729">
    <property type="entry name" value="FCD"/>
    <property type="match status" value="1"/>
</dbReference>
<dbReference type="InterPro" id="IPR011711">
    <property type="entry name" value="GntR_C"/>
</dbReference>
<keyword evidence="7" id="KW-1185">Reference proteome</keyword>
<keyword evidence="2" id="KW-0238">DNA-binding</keyword>
<evidence type="ECO:0000256" key="1">
    <source>
        <dbReference type="ARBA" id="ARBA00023015"/>
    </source>
</evidence>
<name>A0ABS7QR09_9ACTN</name>
<evidence type="ECO:0000313" key="7">
    <source>
        <dbReference type="Proteomes" id="UP001198565"/>
    </source>
</evidence>
<dbReference type="EMBL" id="JAINVZ010000005">
    <property type="protein sequence ID" value="MBY8885378.1"/>
    <property type="molecule type" value="Genomic_DNA"/>
</dbReference>
<feature type="domain" description="HTH gntR-type" evidence="5">
    <location>
        <begin position="27"/>
        <end position="94"/>
    </location>
</feature>
<evidence type="ECO:0000256" key="2">
    <source>
        <dbReference type="ARBA" id="ARBA00023125"/>
    </source>
</evidence>
<comment type="caution">
    <text evidence="6">The sequence shown here is derived from an EMBL/GenBank/DDBJ whole genome shotgun (WGS) entry which is preliminary data.</text>
</comment>
<evidence type="ECO:0000256" key="4">
    <source>
        <dbReference type="SAM" id="MobiDB-lite"/>
    </source>
</evidence>
<dbReference type="Pfam" id="PF00392">
    <property type="entry name" value="GntR"/>
    <property type="match status" value="1"/>
</dbReference>
<protein>
    <submittedName>
        <fullName evidence="6">GntR family transcriptional regulator</fullName>
    </submittedName>
</protein>
<evidence type="ECO:0000256" key="3">
    <source>
        <dbReference type="ARBA" id="ARBA00023163"/>
    </source>
</evidence>
<dbReference type="PANTHER" id="PTHR43537:SF45">
    <property type="entry name" value="GNTR FAMILY REGULATORY PROTEIN"/>
    <property type="match status" value="1"/>
</dbReference>
<sequence length="234" mass="25290">MQHETAEAGRPRAEATGPRVPTARKKGILRDRVRNALRAAVVSGELAPGTVYSAPALAERFGVSATPVREAMIDLIAEGLAVVQPNKGYLVTEVSPKALDEVSELRLLLEPPSVRSAVPRVPEADLPRLRRLAQDIVTAAELGDLVGYIEADRVFHLTLLGYADNGRLLDVVSGLRAQTRLLGLAPLVESGRLVESANEHHHLLDFVESRDAVAAELLMHRHIGHVRTLWAAGS</sequence>
<dbReference type="SUPFAM" id="SSF48008">
    <property type="entry name" value="GntR ligand-binding domain-like"/>
    <property type="match status" value="1"/>
</dbReference>
<evidence type="ECO:0000259" key="5">
    <source>
        <dbReference type="PROSITE" id="PS50949"/>
    </source>
</evidence>
<gene>
    <name evidence="6" type="ORF">K7472_11020</name>
</gene>
<dbReference type="SUPFAM" id="SSF46785">
    <property type="entry name" value="Winged helix' DNA-binding domain"/>
    <property type="match status" value="1"/>
</dbReference>
<dbReference type="Gene3D" id="1.20.120.530">
    <property type="entry name" value="GntR ligand-binding domain-like"/>
    <property type="match status" value="1"/>
</dbReference>
<dbReference type="InterPro" id="IPR036388">
    <property type="entry name" value="WH-like_DNA-bd_sf"/>
</dbReference>
<dbReference type="PROSITE" id="PS50949">
    <property type="entry name" value="HTH_GNTR"/>
    <property type="match status" value="1"/>
</dbReference>
<dbReference type="InterPro" id="IPR008920">
    <property type="entry name" value="TF_FadR/GntR_C"/>
</dbReference>
<organism evidence="6 7">
    <name type="scientific">Streptantibioticus parmotrematis</name>
    <dbReference type="NCBI Taxonomy" id="2873249"/>
    <lineage>
        <taxon>Bacteria</taxon>
        <taxon>Bacillati</taxon>
        <taxon>Actinomycetota</taxon>
        <taxon>Actinomycetes</taxon>
        <taxon>Kitasatosporales</taxon>
        <taxon>Streptomycetaceae</taxon>
        <taxon>Streptantibioticus</taxon>
    </lineage>
</organism>
<feature type="region of interest" description="Disordered" evidence="4">
    <location>
        <begin position="1"/>
        <end position="22"/>
    </location>
</feature>
<keyword evidence="1" id="KW-0805">Transcription regulation</keyword>
<dbReference type="Proteomes" id="UP001198565">
    <property type="component" value="Unassembled WGS sequence"/>
</dbReference>
<dbReference type="PANTHER" id="PTHR43537">
    <property type="entry name" value="TRANSCRIPTIONAL REGULATOR, GNTR FAMILY"/>
    <property type="match status" value="1"/>
</dbReference>
<keyword evidence="3" id="KW-0804">Transcription</keyword>
<dbReference type="CDD" id="cd07377">
    <property type="entry name" value="WHTH_GntR"/>
    <property type="match status" value="1"/>
</dbReference>
<feature type="compositionally biased region" description="Basic and acidic residues" evidence="4">
    <location>
        <begin position="1"/>
        <end position="13"/>
    </location>
</feature>
<dbReference type="SMART" id="SM00895">
    <property type="entry name" value="FCD"/>
    <property type="match status" value="1"/>
</dbReference>
<proteinExistence type="predicted"/>